<name>A0AAV4RDM0_CAEEX</name>
<dbReference type="EMBL" id="BPLR01007873">
    <property type="protein sequence ID" value="GIY20393.1"/>
    <property type="molecule type" value="Genomic_DNA"/>
</dbReference>
<evidence type="ECO:0000313" key="1">
    <source>
        <dbReference type="EMBL" id="GIY20393.1"/>
    </source>
</evidence>
<keyword evidence="2" id="KW-1185">Reference proteome</keyword>
<protein>
    <submittedName>
        <fullName evidence="1">Uncharacterized protein</fullName>
    </submittedName>
</protein>
<evidence type="ECO:0000313" key="2">
    <source>
        <dbReference type="Proteomes" id="UP001054945"/>
    </source>
</evidence>
<accession>A0AAV4RDM0</accession>
<sequence length="71" mass="7988">MIMGGVPNFPLIPDGILPEEIPAIPINKYRYHNCNFQPGKAILSRPQLYIFSSAPEKEKKKVGLREISPQP</sequence>
<reference evidence="1 2" key="1">
    <citation type="submission" date="2021-06" db="EMBL/GenBank/DDBJ databases">
        <title>Caerostris extrusa draft genome.</title>
        <authorList>
            <person name="Kono N."/>
            <person name="Arakawa K."/>
        </authorList>
    </citation>
    <scope>NUCLEOTIDE SEQUENCE [LARGE SCALE GENOMIC DNA]</scope>
</reference>
<dbReference type="Proteomes" id="UP001054945">
    <property type="component" value="Unassembled WGS sequence"/>
</dbReference>
<proteinExistence type="predicted"/>
<dbReference type="AlphaFoldDB" id="A0AAV4RDM0"/>
<organism evidence="1 2">
    <name type="scientific">Caerostris extrusa</name>
    <name type="common">Bark spider</name>
    <name type="synonym">Caerostris bankana</name>
    <dbReference type="NCBI Taxonomy" id="172846"/>
    <lineage>
        <taxon>Eukaryota</taxon>
        <taxon>Metazoa</taxon>
        <taxon>Ecdysozoa</taxon>
        <taxon>Arthropoda</taxon>
        <taxon>Chelicerata</taxon>
        <taxon>Arachnida</taxon>
        <taxon>Araneae</taxon>
        <taxon>Araneomorphae</taxon>
        <taxon>Entelegynae</taxon>
        <taxon>Araneoidea</taxon>
        <taxon>Araneidae</taxon>
        <taxon>Caerostris</taxon>
    </lineage>
</organism>
<comment type="caution">
    <text evidence="1">The sequence shown here is derived from an EMBL/GenBank/DDBJ whole genome shotgun (WGS) entry which is preliminary data.</text>
</comment>
<gene>
    <name evidence="1" type="ORF">CEXT_745491</name>
</gene>